<dbReference type="GeneID" id="30201800"/>
<proteinExistence type="predicted"/>
<feature type="compositionally biased region" description="Polar residues" evidence="1">
    <location>
        <begin position="60"/>
        <end position="92"/>
    </location>
</feature>
<feature type="compositionally biased region" description="Low complexity" evidence="1">
    <location>
        <begin position="212"/>
        <end position="236"/>
    </location>
</feature>
<organism evidence="2 3">
    <name type="scientific">Wickerhamomyces anomalus (strain ATCC 58044 / CBS 1984 / NCYC 433 / NRRL Y-366-8)</name>
    <name type="common">Yeast</name>
    <name type="synonym">Hansenula anomala</name>
    <dbReference type="NCBI Taxonomy" id="683960"/>
    <lineage>
        <taxon>Eukaryota</taxon>
        <taxon>Fungi</taxon>
        <taxon>Dikarya</taxon>
        <taxon>Ascomycota</taxon>
        <taxon>Saccharomycotina</taxon>
        <taxon>Saccharomycetes</taxon>
        <taxon>Phaffomycetales</taxon>
        <taxon>Wickerhamomycetaceae</taxon>
        <taxon>Wickerhamomyces</taxon>
    </lineage>
</organism>
<feature type="compositionally biased region" description="Low complexity" evidence="1">
    <location>
        <begin position="326"/>
        <end position="339"/>
    </location>
</feature>
<dbReference type="OrthoDB" id="5563016at2759"/>
<evidence type="ECO:0000256" key="1">
    <source>
        <dbReference type="SAM" id="MobiDB-lite"/>
    </source>
</evidence>
<feature type="compositionally biased region" description="Basic and acidic residues" evidence="1">
    <location>
        <begin position="586"/>
        <end position="608"/>
    </location>
</feature>
<reference evidence="2 3" key="1">
    <citation type="journal article" date="2016" name="Proc. Natl. Acad. Sci. U.S.A.">
        <title>Comparative genomics of biotechnologically important yeasts.</title>
        <authorList>
            <person name="Riley R."/>
            <person name="Haridas S."/>
            <person name="Wolfe K.H."/>
            <person name="Lopes M.R."/>
            <person name="Hittinger C.T."/>
            <person name="Goeker M."/>
            <person name="Salamov A.A."/>
            <person name="Wisecaver J.H."/>
            <person name="Long T.M."/>
            <person name="Calvey C.H."/>
            <person name="Aerts A.L."/>
            <person name="Barry K.W."/>
            <person name="Choi C."/>
            <person name="Clum A."/>
            <person name="Coughlan A.Y."/>
            <person name="Deshpande S."/>
            <person name="Douglass A.P."/>
            <person name="Hanson S.J."/>
            <person name="Klenk H.-P."/>
            <person name="LaButti K.M."/>
            <person name="Lapidus A."/>
            <person name="Lindquist E.A."/>
            <person name="Lipzen A.M."/>
            <person name="Meier-Kolthoff J.P."/>
            <person name="Ohm R.A."/>
            <person name="Otillar R.P."/>
            <person name="Pangilinan J.L."/>
            <person name="Peng Y."/>
            <person name="Rokas A."/>
            <person name="Rosa C.A."/>
            <person name="Scheuner C."/>
            <person name="Sibirny A.A."/>
            <person name="Slot J.C."/>
            <person name="Stielow J.B."/>
            <person name="Sun H."/>
            <person name="Kurtzman C.P."/>
            <person name="Blackwell M."/>
            <person name="Grigoriev I.V."/>
            <person name="Jeffries T.W."/>
        </authorList>
    </citation>
    <scope>NUCLEOTIDE SEQUENCE [LARGE SCALE GENOMIC DNA]</scope>
    <source>
        <strain evidence="3">ATCC 58044 / CBS 1984 / NCYC 433 / NRRL Y-366-8</strain>
    </source>
</reference>
<dbReference type="AlphaFoldDB" id="A0A1E3P663"/>
<feature type="region of interest" description="Disordered" evidence="1">
    <location>
        <begin position="47"/>
        <end position="92"/>
    </location>
</feature>
<feature type="region of interest" description="Disordered" evidence="1">
    <location>
        <begin position="325"/>
        <end position="425"/>
    </location>
</feature>
<feature type="compositionally biased region" description="Low complexity" evidence="1">
    <location>
        <begin position="398"/>
        <end position="407"/>
    </location>
</feature>
<feature type="region of interest" description="Disordered" evidence="1">
    <location>
        <begin position="182"/>
        <end position="237"/>
    </location>
</feature>
<feature type="compositionally biased region" description="Polar residues" evidence="1">
    <location>
        <begin position="346"/>
        <end position="364"/>
    </location>
</feature>
<dbReference type="STRING" id="683960.A0A1E3P663"/>
<keyword evidence="3" id="KW-1185">Reference proteome</keyword>
<sequence length="798" mass="88471">MSTISTANHSVPRGNSTNDLLFMESRFTKPSRSKLQHYQYHPNVQNGYVIQPRPLPRASSVPSIPQFSIQNGQRPSMPKSQTQQLYPNLRPSTSMNHIPAYRRNSLKSNSIQMNGVVGINTQHSSYTQPSNMGQKRRHSAKPTASFTFPNGEVYTPRNKQRGSQTSLATLHRLQTAKHFQGGIQSSPSLVSPPLSFSASQQHITSVRPPQQHAHSISSSATPTTAITTPTTSPPATNVQTAEQDLSLLTTGSNSYSSSPSPSRTSRTNSSVNESTPPSSIDDLTIHTTNKADLSQLPPPLQHFEVTPLNNLGKIEEHAVIDQEVKTTTSTPTSESTQKTLEAQAPIESTTIENSVNNSKETLNLQEDVDPKEPDPVYLGSVKGSKDAEPPKPSPVPVSAPVSSSPAPEIKFQTVPKTQVKSSPAPVVLQTPLTSKLASKVSSANPNTKVERKQSLLKRIFSKVFSSDHKKKSKSIKRKNDEKVEVKTPHFNPPARRSHPNEVVKESQPVKPVTTPSVAVVNTSHTLNPEVDTSDVFSFVDGDEDGGIKVNTPEEEEHDSDSSDFKSELVLDKLFSRLSTNEPSEQVYKKITDEKKKRKEEPKSQKTDMKAFTPAPVDDEDEIIQFDDMELIDKIIEFGETPFPDLASTDLGQSQRKLQRSKSIERKKSIRSISSSSARQLDDVITQSVPTIFVSKQPNLEVIYSNQPKDPFPLIQTRPSILKKKSLEITPSTKKVGFTNQIFVNNTYPSYVYNRHSRSLSSYSLSPQLIHQIRHELNDFKRSMTVHEMSKGNTHYFRA</sequence>
<feature type="region of interest" description="Disordered" evidence="1">
    <location>
        <begin position="465"/>
        <end position="565"/>
    </location>
</feature>
<dbReference type="Proteomes" id="UP000094112">
    <property type="component" value="Unassembled WGS sequence"/>
</dbReference>
<gene>
    <name evidence="2" type="ORF">WICANDRAFT_77418</name>
</gene>
<feature type="region of interest" description="Disordered" evidence="1">
    <location>
        <begin position="249"/>
        <end position="283"/>
    </location>
</feature>
<dbReference type="RefSeq" id="XP_019039951.1">
    <property type="nucleotide sequence ID" value="XM_019184554.1"/>
</dbReference>
<feature type="region of interest" description="Disordered" evidence="1">
    <location>
        <begin position="126"/>
        <end position="165"/>
    </location>
</feature>
<protein>
    <submittedName>
        <fullName evidence="2">Uncharacterized protein</fullName>
    </submittedName>
</protein>
<feature type="compositionally biased region" description="Basic and acidic residues" evidence="1">
    <location>
        <begin position="477"/>
        <end position="487"/>
    </location>
</feature>
<accession>A0A1E3P663</accession>
<evidence type="ECO:0000313" key="3">
    <source>
        <dbReference type="Proteomes" id="UP000094112"/>
    </source>
</evidence>
<evidence type="ECO:0000313" key="2">
    <source>
        <dbReference type="EMBL" id="ODQ60744.1"/>
    </source>
</evidence>
<feature type="region of interest" description="Disordered" evidence="1">
    <location>
        <begin position="580"/>
        <end position="612"/>
    </location>
</feature>
<feature type="compositionally biased region" description="Low complexity" evidence="1">
    <location>
        <begin position="185"/>
        <end position="199"/>
    </location>
</feature>
<feature type="compositionally biased region" description="Polar residues" evidence="1">
    <location>
        <begin position="513"/>
        <end position="526"/>
    </location>
</feature>
<name>A0A1E3P663_WICAA</name>
<dbReference type="EMBL" id="KV454209">
    <property type="protein sequence ID" value="ODQ60744.1"/>
    <property type="molecule type" value="Genomic_DNA"/>
</dbReference>
<feature type="compositionally biased region" description="Low complexity" evidence="1">
    <location>
        <begin position="249"/>
        <end position="270"/>
    </location>
</feature>